<keyword evidence="1" id="KW-0812">Transmembrane</keyword>
<feature type="domain" description="PilZ" evidence="2">
    <location>
        <begin position="62"/>
        <end position="148"/>
    </location>
</feature>
<keyword evidence="4" id="KW-1185">Reference proteome</keyword>
<dbReference type="Pfam" id="PF07238">
    <property type="entry name" value="PilZ"/>
    <property type="match status" value="1"/>
</dbReference>
<protein>
    <recommendedName>
        <fullName evidence="2">PilZ domain-containing protein</fullName>
    </recommendedName>
</protein>
<accession>A0A2U2J526</accession>
<keyword evidence="1" id="KW-0472">Membrane</keyword>
<name>A0A2U2J526_9SPHN</name>
<evidence type="ECO:0000259" key="2">
    <source>
        <dbReference type="Pfam" id="PF07238"/>
    </source>
</evidence>
<dbReference type="EMBL" id="QFFF01000001">
    <property type="protein sequence ID" value="PWG03450.1"/>
    <property type="molecule type" value="Genomic_DNA"/>
</dbReference>
<organism evidence="3 4">
    <name type="scientific">Allosphingosinicella humi</name>
    <dbReference type="NCBI Taxonomy" id="2068657"/>
    <lineage>
        <taxon>Bacteria</taxon>
        <taxon>Pseudomonadati</taxon>
        <taxon>Pseudomonadota</taxon>
        <taxon>Alphaproteobacteria</taxon>
        <taxon>Sphingomonadales</taxon>
        <taxon>Sphingomonadaceae</taxon>
        <taxon>Allosphingosinicella</taxon>
    </lineage>
</organism>
<evidence type="ECO:0000313" key="3">
    <source>
        <dbReference type="EMBL" id="PWG03450.1"/>
    </source>
</evidence>
<keyword evidence="1" id="KW-1133">Transmembrane helix</keyword>
<sequence>MHGRVRRQPGAAAGEAGRKGLRAPAWINRLLGIFYRLSRTPGLEVAVVARARIIGVEDQDERGEDRNKLLFHAEIDQGSGDVVPARVHNVSRTGFLIEIDSDLPIGSQIGIDFADVAAPVADVVWSSGAFYGCQFHEPISKADLQAIVSSSPVRWPRFGHTTSAAGILGRAESIIAGPPAEVLVATPDGLADAATADADGKADKFPAYMRFHGIVWVTVLLWALIAGVAWLMIG</sequence>
<dbReference type="Proteomes" id="UP000245916">
    <property type="component" value="Unassembled WGS sequence"/>
</dbReference>
<dbReference type="SUPFAM" id="SSF141371">
    <property type="entry name" value="PilZ domain-like"/>
    <property type="match status" value="1"/>
</dbReference>
<feature type="transmembrane region" description="Helical" evidence="1">
    <location>
        <begin position="214"/>
        <end position="233"/>
    </location>
</feature>
<dbReference type="InterPro" id="IPR009875">
    <property type="entry name" value="PilZ_domain"/>
</dbReference>
<comment type="caution">
    <text evidence="3">The sequence shown here is derived from an EMBL/GenBank/DDBJ whole genome shotgun (WGS) entry which is preliminary data.</text>
</comment>
<evidence type="ECO:0000313" key="4">
    <source>
        <dbReference type="Proteomes" id="UP000245916"/>
    </source>
</evidence>
<dbReference type="GO" id="GO:0035438">
    <property type="term" value="F:cyclic-di-GMP binding"/>
    <property type="evidence" value="ECO:0007669"/>
    <property type="project" value="InterPro"/>
</dbReference>
<reference evidence="3 4" key="1">
    <citation type="submission" date="2018-05" db="EMBL/GenBank/DDBJ databases">
        <title>Genome of Sphingosinicella humi QZX222.</title>
        <authorList>
            <person name="Qiao Z."/>
            <person name="Wang G."/>
        </authorList>
    </citation>
    <scope>NUCLEOTIDE SEQUENCE [LARGE SCALE GENOMIC DNA]</scope>
    <source>
        <strain evidence="3 4">QZX222</strain>
    </source>
</reference>
<dbReference type="AlphaFoldDB" id="A0A2U2J526"/>
<gene>
    <name evidence="3" type="ORF">DF286_11645</name>
</gene>
<proteinExistence type="predicted"/>
<evidence type="ECO:0000256" key="1">
    <source>
        <dbReference type="SAM" id="Phobius"/>
    </source>
</evidence>